<sequence length="292" mass="29255">MIVVGVDGSPAGFEAARWAAGEAALRGAGLLVAHAMPAWAAEAGTGPYAEVARWMRDGADAILREALDQARRVAPGAEMSHARLPGDPRAALIEAAGAAELLVVGNHGLGGLRGLLLGSVALGVAGRAPCPVAVVRPVPQGARPQIVTGVDGPGSGEEALRFAFAEAALRQIELVVVHLGNGPGGGGQGSPPAACHRWRELHPEVKVSEPVVSGEAVDVLAEASARAELLVVGSRGRGVLTGLVLGSVSHALLHQALCPVVVLPPPTGPAPPCEPAAGDRAPGRRRGAGPAP</sequence>
<protein>
    <submittedName>
        <fullName evidence="4">Universal stress protein</fullName>
    </submittedName>
</protein>
<dbReference type="InterPro" id="IPR006016">
    <property type="entry name" value="UspA"/>
</dbReference>
<accession>A0ABW2P9W6</accession>
<evidence type="ECO:0000313" key="5">
    <source>
        <dbReference type="Proteomes" id="UP001596496"/>
    </source>
</evidence>
<evidence type="ECO:0000313" key="4">
    <source>
        <dbReference type="EMBL" id="MFC7384503.1"/>
    </source>
</evidence>
<dbReference type="Gene3D" id="3.40.50.620">
    <property type="entry name" value="HUPs"/>
    <property type="match status" value="2"/>
</dbReference>
<dbReference type="PRINTS" id="PR01438">
    <property type="entry name" value="UNVRSLSTRESS"/>
</dbReference>
<evidence type="ECO:0000256" key="1">
    <source>
        <dbReference type="ARBA" id="ARBA00008791"/>
    </source>
</evidence>
<keyword evidence="5" id="KW-1185">Reference proteome</keyword>
<comment type="caution">
    <text evidence="4">The sequence shown here is derived from an EMBL/GenBank/DDBJ whole genome shotgun (WGS) entry which is preliminary data.</text>
</comment>
<dbReference type="PANTHER" id="PTHR46553">
    <property type="entry name" value="ADENINE NUCLEOTIDE ALPHA HYDROLASES-LIKE SUPERFAMILY PROTEIN"/>
    <property type="match status" value="1"/>
</dbReference>
<dbReference type="PANTHER" id="PTHR46553:SF3">
    <property type="entry name" value="ADENINE NUCLEOTIDE ALPHA HYDROLASES-LIKE SUPERFAMILY PROTEIN"/>
    <property type="match status" value="1"/>
</dbReference>
<dbReference type="InterPro" id="IPR014729">
    <property type="entry name" value="Rossmann-like_a/b/a_fold"/>
</dbReference>
<dbReference type="InterPro" id="IPR006015">
    <property type="entry name" value="Universal_stress_UspA"/>
</dbReference>
<feature type="domain" description="UspA" evidence="3">
    <location>
        <begin position="2"/>
        <end position="136"/>
    </location>
</feature>
<dbReference type="EMBL" id="JBHTCG010000012">
    <property type="protein sequence ID" value="MFC7384503.1"/>
    <property type="molecule type" value="Genomic_DNA"/>
</dbReference>
<comment type="similarity">
    <text evidence="1">Belongs to the universal stress protein A family.</text>
</comment>
<dbReference type="Pfam" id="PF00582">
    <property type="entry name" value="Usp"/>
    <property type="match status" value="2"/>
</dbReference>
<evidence type="ECO:0000259" key="3">
    <source>
        <dbReference type="Pfam" id="PF00582"/>
    </source>
</evidence>
<dbReference type="Proteomes" id="UP001596496">
    <property type="component" value="Unassembled WGS sequence"/>
</dbReference>
<gene>
    <name evidence="4" type="ORF">ACFQSB_19990</name>
</gene>
<feature type="region of interest" description="Disordered" evidence="2">
    <location>
        <begin position="267"/>
        <end position="292"/>
    </location>
</feature>
<proteinExistence type="inferred from homology"/>
<organism evidence="4 5">
    <name type="scientific">Sphaerisporangium rhizosphaerae</name>
    <dbReference type="NCBI Taxonomy" id="2269375"/>
    <lineage>
        <taxon>Bacteria</taxon>
        <taxon>Bacillati</taxon>
        <taxon>Actinomycetota</taxon>
        <taxon>Actinomycetes</taxon>
        <taxon>Streptosporangiales</taxon>
        <taxon>Streptosporangiaceae</taxon>
        <taxon>Sphaerisporangium</taxon>
    </lineage>
</organism>
<name>A0ABW2P9W6_9ACTN</name>
<reference evidence="5" key="1">
    <citation type="journal article" date="2019" name="Int. J. Syst. Evol. Microbiol.">
        <title>The Global Catalogue of Microorganisms (GCM) 10K type strain sequencing project: providing services to taxonomists for standard genome sequencing and annotation.</title>
        <authorList>
            <consortium name="The Broad Institute Genomics Platform"/>
            <consortium name="The Broad Institute Genome Sequencing Center for Infectious Disease"/>
            <person name="Wu L."/>
            <person name="Ma J."/>
        </authorList>
    </citation>
    <scope>NUCLEOTIDE SEQUENCE [LARGE SCALE GENOMIC DNA]</scope>
    <source>
        <strain evidence="5">CECT 7649</strain>
    </source>
</reference>
<dbReference type="RefSeq" id="WP_380828275.1">
    <property type="nucleotide sequence ID" value="NZ_JBHTCG010000012.1"/>
</dbReference>
<evidence type="ECO:0000256" key="2">
    <source>
        <dbReference type="SAM" id="MobiDB-lite"/>
    </source>
</evidence>
<feature type="domain" description="UspA" evidence="3">
    <location>
        <begin position="196"/>
        <end position="264"/>
    </location>
</feature>
<dbReference type="SUPFAM" id="SSF52402">
    <property type="entry name" value="Adenine nucleotide alpha hydrolases-like"/>
    <property type="match status" value="2"/>
</dbReference>
<feature type="compositionally biased region" description="Basic residues" evidence="2">
    <location>
        <begin position="283"/>
        <end position="292"/>
    </location>
</feature>